<evidence type="ECO:0000313" key="5">
    <source>
        <dbReference type="EMBL" id="KIQ61290.1"/>
    </source>
</evidence>
<proteinExistence type="inferred from homology"/>
<keyword evidence="3" id="KW-1005">Bacterial flagellum biogenesis</keyword>
<dbReference type="OrthoDB" id="9785233at2"/>
<dbReference type="GO" id="GO:0044781">
    <property type="term" value="P:bacterial-type flagellum organization"/>
    <property type="evidence" value="ECO:0007669"/>
    <property type="project" value="UniProtKB-KW"/>
</dbReference>
<keyword evidence="5" id="KW-0966">Cell projection</keyword>
<name>A0A0D0MZR9_PSEFL</name>
<keyword evidence="5" id="KW-0969">Cilium</keyword>
<sequence>MAVEAIGNELSTTTSELAQSRLGQEDFIKLFLTELTFQDPLEPINNREFLAQMAQFANLEQTRITNENTENLVSMNATSQSLGLLGRQVEVSITSGGSVIGSVTAIAFSSTGPVLSVKRTDGTVLTDVRLSQIKLVRQGA</sequence>
<dbReference type="PATRIC" id="fig|294.124.peg.188"/>
<dbReference type="Pfam" id="PF03963">
    <property type="entry name" value="FlgD"/>
    <property type="match status" value="1"/>
</dbReference>
<comment type="function">
    <text evidence="4">Required for flagellar hook formation. May act as a scaffolding protein.</text>
</comment>
<evidence type="ECO:0000256" key="1">
    <source>
        <dbReference type="ARBA" id="ARBA00010577"/>
    </source>
</evidence>
<reference evidence="5 6" key="1">
    <citation type="submission" date="2015-01" db="EMBL/GenBank/DDBJ databases">
        <title>Draft Genome Sequence of the Biocontrol and Plant Growth-Promoting Rhizobacteria (PGPR) Pseudomonas fluorescens UM270.</title>
        <authorList>
            <person name="Hernandez-Salmeron J.E."/>
            <person name="Santoyo G."/>
            <person name="Moreno-Hagelsieb G."/>
            <person name="Hernandez-Leon R."/>
        </authorList>
    </citation>
    <scope>NUCLEOTIDE SEQUENCE [LARGE SCALE GENOMIC DNA]</scope>
    <source>
        <strain evidence="5 6">UM270</strain>
    </source>
</reference>
<dbReference type="EMBL" id="JXNZ01000005">
    <property type="protein sequence ID" value="KIQ61290.1"/>
    <property type="molecule type" value="Genomic_DNA"/>
</dbReference>
<comment type="caution">
    <text evidence="5">The sequence shown here is derived from an EMBL/GenBank/DDBJ whole genome shotgun (WGS) entry which is preliminary data.</text>
</comment>
<evidence type="ECO:0000313" key="6">
    <source>
        <dbReference type="Proteomes" id="UP000032101"/>
    </source>
</evidence>
<evidence type="ECO:0000256" key="4">
    <source>
        <dbReference type="ARBA" id="ARBA00024746"/>
    </source>
</evidence>
<evidence type="ECO:0000256" key="2">
    <source>
        <dbReference type="ARBA" id="ARBA00016013"/>
    </source>
</evidence>
<keyword evidence="5" id="KW-0282">Flagellum</keyword>
<evidence type="ECO:0000256" key="3">
    <source>
        <dbReference type="ARBA" id="ARBA00022795"/>
    </source>
</evidence>
<gene>
    <name evidence="5" type="ORF">RL74_00925</name>
</gene>
<dbReference type="InterPro" id="IPR005648">
    <property type="entry name" value="FlgD"/>
</dbReference>
<dbReference type="RefSeq" id="WP_042727954.1">
    <property type="nucleotide sequence ID" value="NZ_JXNZ01000005.1"/>
</dbReference>
<comment type="similarity">
    <text evidence="1">Belongs to the FlgD family.</text>
</comment>
<organism evidence="5 6">
    <name type="scientific">Pseudomonas fluorescens</name>
    <dbReference type="NCBI Taxonomy" id="294"/>
    <lineage>
        <taxon>Bacteria</taxon>
        <taxon>Pseudomonadati</taxon>
        <taxon>Pseudomonadota</taxon>
        <taxon>Gammaproteobacteria</taxon>
        <taxon>Pseudomonadales</taxon>
        <taxon>Pseudomonadaceae</taxon>
        <taxon>Pseudomonas</taxon>
    </lineage>
</organism>
<accession>A0A0D0MZR9</accession>
<dbReference type="AlphaFoldDB" id="A0A0D0MZR9"/>
<dbReference type="Proteomes" id="UP000032101">
    <property type="component" value="Unassembled WGS sequence"/>
</dbReference>
<protein>
    <recommendedName>
        <fullName evidence="2">Basal-body rod modification protein FlgD</fullName>
    </recommendedName>
</protein>